<keyword evidence="4 7" id="KW-1133">Transmembrane helix</keyword>
<name>A0A1H8C0V4_9BACL</name>
<keyword evidence="10" id="KW-1185">Reference proteome</keyword>
<feature type="region of interest" description="Disordered" evidence="6">
    <location>
        <begin position="259"/>
        <end position="358"/>
    </location>
</feature>
<dbReference type="Proteomes" id="UP000199695">
    <property type="component" value="Unassembled WGS sequence"/>
</dbReference>
<dbReference type="PROSITE" id="PS51849">
    <property type="entry name" value="RSGI_N"/>
    <property type="match status" value="1"/>
</dbReference>
<evidence type="ECO:0000256" key="1">
    <source>
        <dbReference type="ARBA" id="ARBA00004162"/>
    </source>
</evidence>
<sequence length="358" mass="38907">MQKGIIMEIRGRHWIVMTQDGEFVKIPKTNSAAQIGEEIRFQEGRATKRQPWMMVASVAAAAMLGMFFVFPQFFANQAHAETYVYLDLNPSIAIGLDKDQHVVQIKPLNSSAKKLVREIDWQDKKLDEVAVDLLDQAKSDGYLHRKDHVIISGIKEDKYSVKALKSLEKTIEKNAQSIENSLDLEVHTLVMPKQVQTKAEKTGLSPTKYAVWLLAKKEGQQIPVEELEEKSISELANIEPVTELLQKPLSEQEWSQIIQEDGSEVPSGKETAPGDNSGADKKEDATPGTAEPAEGTASPSNDGEKGPGQPADGKEPASTDQPPADGSHSSDPQNGSGTGDSSSESTTGTETGSSETTP</sequence>
<feature type="domain" description="RsgI N-terminal anti-sigma" evidence="8">
    <location>
        <begin position="2"/>
        <end position="50"/>
    </location>
</feature>
<evidence type="ECO:0000313" key="10">
    <source>
        <dbReference type="Proteomes" id="UP000199695"/>
    </source>
</evidence>
<evidence type="ECO:0000256" key="6">
    <source>
        <dbReference type="SAM" id="MobiDB-lite"/>
    </source>
</evidence>
<comment type="subcellular location">
    <subcellularLocation>
        <location evidence="1">Cell membrane</location>
        <topology evidence="1">Single-pass membrane protein</topology>
    </subcellularLocation>
</comment>
<dbReference type="OrthoDB" id="9800626at2"/>
<dbReference type="RefSeq" id="WP_089965494.1">
    <property type="nucleotide sequence ID" value="NZ_FOCQ01000003.1"/>
</dbReference>
<evidence type="ECO:0000256" key="7">
    <source>
        <dbReference type="SAM" id="Phobius"/>
    </source>
</evidence>
<dbReference type="STRING" id="1173111.SAMN05444955_10314"/>
<organism evidence="9 10">
    <name type="scientific">Lihuaxuella thermophila</name>
    <dbReference type="NCBI Taxonomy" id="1173111"/>
    <lineage>
        <taxon>Bacteria</taxon>
        <taxon>Bacillati</taxon>
        <taxon>Bacillota</taxon>
        <taxon>Bacilli</taxon>
        <taxon>Bacillales</taxon>
        <taxon>Thermoactinomycetaceae</taxon>
        <taxon>Lihuaxuella</taxon>
    </lineage>
</organism>
<feature type="transmembrane region" description="Helical" evidence="7">
    <location>
        <begin position="52"/>
        <end position="74"/>
    </location>
</feature>
<reference evidence="9 10" key="1">
    <citation type="submission" date="2016-10" db="EMBL/GenBank/DDBJ databases">
        <authorList>
            <person name="de Groot N.N."/>
        </authorList>
    </citation>
    <scope>NUCLEOTIDE SEQUENCE [LARGE SCALE GENOMIC DNA]</scope>
    <source>
        <strain evidence="9 10">DSM 46701</strain>
    </source>
</reference>
<gene>
    <name evidence="9" type="ORF">SAMN05444955_10314</name>
</gene>
<dbReference type="AlphaFoldDB" id="A0A1H8C0V4"/>
<dbReference type="InterPro" id="IPR024449">
    <property type="entry name" value="Anti-sigma_RsgI_N"/>
</dbReference>
<feature type="compositionally biased region" description="Low complexity" evidence="6">
    <location>
        <begin position="339"/>
        <end position="358"/>
    </location>
</feature>
<keyword evidence="3 7" id="KW-0812">Transmembrane</keyword>
<dbReference type="Pfam" id="PF12791">
    <property type="entry name" value="RsgI_N"/>
    <property type="match status" value="1"/>
</dbReference>
<evidence type="ECO:0000313" key="9">
    <source>
        <dbReference type="EMBL" id="SEM88811.1"/>
    </source>
</evidence>
<accession>A0A1H8C0V4</accession>
<evidence type="ECO:0000256" key="4">
    <source>
        <dbReference type="ARBA" id="ARBA00022989"/>
    </source>
</evidence>
<dbReference type="GO" id="GO:0005886">
    <property type="term" value="C:plasma membrane"/>
    <property type="evidence" value="ECO:0007669"/>
    <property type="project" value="UniProtKB-SubCell"/>
</dbReference>
<keyword evidence="5 7" id="KW-0472">Membrane</keyword>
<proteinExistence type="predicted"/>
<dbReference type="Pfam" id="PF23750">
    <property type="entry name" value="RsgI_M"/>
    <property type="match status" value="1"/>
</dbReference>
<protein>
    <submittedName>
        <fullName evidence="9">Anti-sigma factor N-terminus</fullName>
    </submittedName>
</protein>
<dbReference type="EMBL" id="FOCQ01000003">
    <property type="protein sequence ID" value="SEM88811.1"/>
    <property type="molecule type" value="Genomic_DNA"/>
</dbReference>
<evidence type="ECO:0000256" key="3">
    <source>
        <dbReference type="ARBA" id="ARBA00022692"/>
    </source>
</evidence>
<evidence type="ECO:0000259" key="8">
    <source>
        <dbReference type="PROSITE" id="PS51849"/>
    </source>
</evidence>
<evidence type="ECO:0000256" key="5">
    <source>
        <dbReference type="ARBA" id="ARBA00023136"/>
    </source>
</evidence>
<dbReference type="InterPro" id="IPR055431">
    <property type="entry name" value="RsgI_M"/>
</dbReference>
<keyword evidence="2" id="KW-1003">Cell membrane</keyword>
<evidence type="ECO:0000256" key="2">
    <source>
        <dbReference type="ARBA" id="ARBA00022475"/>
    </source>
</evidence>